<sequence length="163" mass="18716">MKCLFPGGSPRKFDQKLDKDYLDTALREIDEELGISSSNIQILGCIDDHLTPKGFIITPFVAYTNENQKMLKQDTEVHEILKIPIDFFANNKNYSEKLFNIKGDHVALGRYEYRSPNNTKKYIIFGATCHIIVNFIERVYNIGLKTPGSRRATISDIKDKIVR</sequence>
<dbReference type="PANTHER" id="PTHR12992:SF11">
    <property type="entry name" value="MITOCHONDRIAL COENZYME A DIPHOSPHATASE NUDT8"/>
    <property type="match status" value="1"/>
</dbReference>
<reference evidence="7" key="1">
    <citation type="journal article" date="2015" name="Nature">
        <title>Complex archaea that bridge the gap between prokaryotes and eukaryotes.</title>
        <authorList>
            <person name="Spang A."/>
            <person name="Saw J.H."/>
            <person name="Jorgensen S.L."/>
            <person name="Zaremba-Niedzwiedzka K."/>
            <person name="Martijn J."/>
            <person name="Lind A.E."/>
            <person name="van Eijk R."/>
            <person name="Schleper C."/>
            <person name="Guy L."/>
            <person name="Ettema T.J."/>
        </authorList>
    </citation>
    <scope>NUCLEOTIDE SEQUENCE</scope>
</reference>
<dbReference type="CDD" id="cd03426">
    <property type="entry name" value="NUDIX_CoAse_Nudt7"/>
    <property type="match status" value="1"/>
</dbReference>
<keyword evidence="5" id="KW-0460">Magnesium</keyword>
<organism evidence="7">
    <name type="scientific">marine sediment metagenome</name>
    <dbReference type="NCBI Taxonomy" id="412755"/>
    <lineage>
        <taxon>unclassified sequences</taxon>
        <taxon>metagenomes</taxon>
        <taxon>ecological metagenomes</taxon>
    </lineage>
</organism>
<dbReference type="InterPro" id="IPR015797">
    <property type="entry name" value="NUDIX_hydrolase-like_dom_sf"/>
</dbReference>
<keyword evidence="6" id="KW-0464">Manganese</keyword>
<dbReference type="EMBL" id="LAZR01001439">
    <property type="protein sequence ID" value="KKN44634.1"/>
    <property type="molecule type" value="Genomic_DNA"/>
</dbReference>
<proteinExistence type="predicted"/>
<dbReference type="PANTHER" id="PTHR12992">
    <property type="entry name" value="NUDIX HYDROLASE"/>
    <property type="match status" value="1"/>
</dbReference>
<comment type="caution">
    <text evidence="7">The sequence shown here is derived from an EMBL/GenBank/DDBJ whole genome shotgun (WGS) entry which is preliminary data.</text>
</comment>
<evidence type="ECO:0000256" key="2">
    <source>
        <dbReference type="ARBA" id="ARBA00001946"/>
    </source>
</evidence>
<comment type="cofactor">
    <cofactor evidence="2">
        <name>Mg(2+)</name>
        <dbReference type="ChEBI" id="CHEBI:18420"/>
    </cofactor>
</comment>
<name>A0A0F9QQA4_9ZZZZ</name>
<dbReference type="SUPFAM" id="SSF55811">
    <property type="entry name" value="Nudix"/>
    <property type="match status" value="1"/>
</dbReference>
<keyword evidence="4" id="KW-0378">Hydrolase</keyword>
<dbReference type="Gene3D" id="3.90.79.10">
    <property type="entry name" value="Nucleoside Triphosphate Pyrophosphohydrolase"/>
    <property type="match status" value="1"/>
</dbReference>
<keyword evidence="3" id="KW-0479">Metal-binding</keyword>
<dbReference type="GO" id="GO:0010945">
    <property type="term" value="F:coenzyme A diphosphatase activity"/>
    <property type="evidence" value="ECO:0007669"/>
    <property type="project" value="InterPro"/>
</dbReference>
<protein>
    <submittedName>
        <fullName evidence="7">Uncharacterized protein</fullName>
    </submittedName>
</protein>
<accession>A0A0F9QQA4</accession>
<evidence type="ECO:0000256" key="3">
    <source>
        <dbReference type="ARBA" id="ARBA00022723"/>
    </source>
</evidence>
<evidence type="ECO:0000256" key="5">
    <source>
        <dbReference type="ARBA" id="ARBA00022842"/>
    </source>
</evidence>
<evidence type="ECO:0000256" key="6">
    <source>
        <dbReference type="ARBA" id="ARBA00023211"/>
    </source>
</evidence>
<dbReference type="AlphaFoldDB" id="A0A0F9QQA4"/>
<dbReference type="InterPro" id="IPR045121">
    <property type="entry name" value="CoAse"/>
</dbReference>
<evidence type="ECO:0000313" key="7">
    <source>
        <dbReference type="EMBL" id="KKN44634.1"/>
    </source>
</evidence>
<comment type="cofactor">
    <cofactor evidence="1">
        <name>Mn(2+)</name>
        <dbReference type="ChEBI" id="CHEBI:29035"/>
    </cofactor>
</comment>
<evidence type="ECO:0000256" key="1">
    <source>
        <dbReference type="ARBA" id="ARBA00001936"/>
    </source>
</evidence>
<gene>
    <name evidence="7" type="ORF">LCGC14_0691100</name>
</gene>
<dbReference type="GO" id="GO:0046872">
    <property type="term" value="F:metal ion binding"/>
    <property type="evidence" value="ECO:0007669"/>
    <property type="project" value="UniProtKB-KW"/>
</dbReference>
<evidence type="ECO:0000256" key="4">
    <source>
        <dbReference type="ARBA" id="ARBA00022801"/>
    </source>
</evidence>